<comment type="caution">
    <text evidence="2">The sequence shown here is derived from an EMBL/GenBank/DDBJ whole genome shotgun (WGS) entry which is preliminary data.</text>
</comment>
<dbReference type="Proteomes" id="UP001529510">
    <property type="component" value="Unassembled WGS sequence"/>
</dbReference>
<evidence type="ECO:0000256" key="1">
    <source>
        <dbReference type="SAM" id="MobiDB-lite"/>
    </source>
</evidence>
<reference evidence="2 3" key="1">
    <citation type="submission" date="2024-05" db="EMBL/GenBank/DDBJ databases">
        <title>Genome sequencing and assembly of Indian major carp, Cirrhinus mrigala (Hamilton, 1822).</title>
        <authorList>
            <person name="Mohindra V."/>
            <person name="Chowdhury L.M."/>
            <person name="Lal K."/>
            <person name="Jena J.K."/>
        </authorList>
    </citation>
    <scope>NUCLEOTIDE SEQUENCE [LARGE SCALE GENOMIC DNA]</scope>
    <source>
        <strain evidence="2">CM1030</strain>
        <tissue evidence="2">Blood</tissue>
    </source>
</reference>
<accession>A0ABD0MYC6</accession>
<evidence type="ECO:0000313" key="2">
    <source>
        <dbReference type="EMBL" id="KAL0153986.1"/>
    </source>
</evidence>
<protein>
    <submittedName>
        <fullName evidence="2">Uncharacterized protein</fullName>
    </submittedName>
</protein>
<proteinExistence type="predicted"/>
<name>A0ABD0MYC6_CIRMR</name>
<organism evidence="2 3">
    <name type="scientific">Cirrhinus mrigala</name>
    <name type="common">Mrigala</name>
    <dbReference type="NCBI Taxonomy" id="683832"/>
    <lineage>
        <taxon>Eukaryota</taxon>
        <taxon>Metazoa</taxon>
        <taxon>Chordata</taxon>
        <taxon>Craniata</taxon>
        <taxon>Vertebrata</taxon>
        <taxon>Euteleostomi</taxon>
        <taxon>Actinopterygii</taxon>
        <taxon>Neopterygii</taxon>
        <taxon>Teleostei</taxon>
        <taxon>Ostariophysi</taxon>
        <taxon>Cypriniformes</taxon>
        <taxon>Cyprinidae</taxon>
        <taxon>Labeoninae</taxon>
        <taxon>Labeonini</taxon>
        <taxon>Cirrhinus</taxon>
    </lineage>
</organism>
<dbReference type="EMBL" id="JAMKFB020000059">
    <property type="protein sequence ID" value="KAL0153986.1"/>
    <property type="molecule type" value="Genomic_DNA"/>
</dbReference>
<feature type="region of interest" description="Disordered" evidence="1">
    <location>
        <begin position="1"/>
        <end position="32"/>
    </location>
</feature>
<sequence>HIAIAAAPGEQLGDRRGVEGGESAGYSTPSTFNPCQTWDSNLKPFNYKLDSLTIRPRLPPV</sequence>
<feature type="non-terminal residue" evidence="2">
    <location>
        <position position="1"/>
    </location>
</feature>
<dbReference type="AlphaFoldDB" id="A0ABD0MYC6"/>
<gene>
    <name evidence="2" type="ORF">M9458_050743</name>
</gene>
<keyword evidence="3" id="KW-1185">Reference proteome</keyword>
<evidence type="ECO:0000313" key="3">
    <source>
        <dbReference type="Proteomes" id="UP001529510"/>
    </source>
</evidence>